<dbReference type="PANTHER" id="PTHR10509:SF14">
    <property type="entry name" value="CAFFEOYL-COA O-METHYLTRANSFERASE 3-RELATED"/>
    <property type="match status" value="1"/>
</dbReference>
<reference evidence="4 5" key="1">
    <citation type="submission" date="2016-08" db="EMBL/GenBank/DDBJ databases">
        <title>Genome of Bacillus solimangrovi GH2-4.</title>
        <authorList>
            <person name="Lim S."/>
            <person name="Kim B.-C."/>
        </authorList>
    </citation>
    <scope>NUCLEOTIDE SEQUENCE [LARGE SCALE GENOMIC DNA]</scope>
    <source>
        <strain evidence="4 5">GH2-4</strain>
    </source>
</reference>
<name>A0A1E5LFC4_9BACI</name>
<dbReference type="InterPro" id="IPR029063">
    <property type="entry name" value="SAM-dependent_MTases_sf"/>
</dbReference>
<dbReference type="Gene3D" id="3.40.50.150">
    <property type="entry name" value="Vaccinia Virus protein VP39"/>
    <property type="match status" value="1"/>
</dbReference>
<gene>
    <name evidence="4" type="ORF">BFG57_01935</name>
</gene>
<dbReference type="Proteomes" id="UP000095209">
    <property type="component" value="Unassembled WGS sequence"/>
</dbReference>
<dbReference type="EMBL" id="MJEH01000022">
    <property type="protein sequence ID" value="OEH92779.1"/>
    <property type="molecule type" value="Genomic_DNA"/>
</dbReference>
<dbReference type="RefSeq" id="WP_069717221.1">
    <property type="nucleotide sequence ID" value="NZ_MJEH01000022.1"/>
</dbReference>
<dbReference type="InterPro" id="IPR002935">
    <property type="entry name" value="SAM_O-MeTrfase"/>
</dbReference>
<dbReference type="PROSITE" id="PS51682">
    <property type="entry name" value="SAM_OMT_I"/>
    <property type="match status" value="1"/>
</dbReference>
<proteinExistence type="predicted"/>
<organism evidence="4 5">
    <name type="scientific">Bacillus solimangrovi</name>
    <dbReference type="NCBI Taxonomy" id="1305675"/>
    <lineage>
        <taxon>Bacteria</taxon>
        <taxon>Bacillati</taxon>
        <taxon>Bacillota</taxon>
        <taxon>Bacilli</taxon>
        <taxon>Bacillales</taxon>
        <taxon>Bacillaceae</taxon>
        <taxon>Bacillus</taxon>
    </lineage>
</organism>
<evidence type="ECO:0000313" key="4">
    <source>
        <dbReference type="EMBL" id="OEH92779.1"/>
    </source>
</evidence>
<dbReference type="OrthoDB" id="9799672at2"/>
<sequence length="223" mass="24487">MGMDSTWTEVDMYFINKLIAFDSNFDYVLKNNKKAGLPEIDVSPTQGKLLHLLAKMKGAKTILEIGTLGGYSSIWLGNALPDDGCLVTLEYNEKHVKVANENIKKAGLDHKIKIIEGPALETLPTLESKGFTSFDFIFIDADKPSNPYYLNWALKLSKPGTVIIVDNVVRNGHVVDSEGVDQSVLGTRQLIDLLSEEPRIDATAIQTVGSKGYDGFVIGIVKE</sequence>
<evidence type="ECO:0000256" key="3">
    <source>
        <dbReference type="ARBA" id="ARBA00022691"/>
    </source>
</evidence>
<evidence type="ECO:0000256" key="1">
    <source>
        <dbReference type="ARBA" id="ARBA00022603"/>
    </source>
</evidence>
<dbReference type="InterPro" id="IPR050362">
    <property type="entry name" value="Cation-dep_OMT"/>
</dbReference>
<dbReference type="PANTHER" id="PTHR10509">
    <property type="entry name" value="O-METHYLTRANSFERASE-RELATED"/>
    <property type="match status" value="1"/>
</dbReference>
<dbReference type="GO" id="GO:0008757">
    <property type="term" value="F:S-adenosylmethionine-dependent methyltransferase activity"/>
    <property type="evidence" value="ECO:0007669"/>
    <property type="project" value="TreeGrafter"/>
</dbReference>
<keyword evidence="1 4" id="KW-0489">Methyltransferase</keyword>
<dbReference type="SUPFAM" id="SSF53335">
    <property type="entry name" value="S-adenosyl-L-methionine-dependent methyltransferases"/>
    <property type="match status" value="1"/>
</dbReference>
<keyword evidence="2 4" id="KW-0808">Transferase</keyword>
<dbReference type="GO" id="GO:0008171">
    <property type="term" value="F:O-methyltransferase activity"/>
    <property type="evidence" value="ECO:0007669"/>
    <property type="project" value="InterPro"/>
</dbReference>
<evidence type="ECO:0000313" key="5">
    <source>
        <dbReference type="Proteomes" id="UP000095209"/>
    </source>
</evidence>
<evidence type="ECO:0000256" key="2">
    <source>
        <dbReference type="ARBA" id="ARBA00022679"/>
    </source>
</evidence>
<accession>A0A1E5LFC4</accession>
<dbReference type="AlphaFoldDB" id="A0A1E5LFC4"/>
<comment type="caution">
    <text evidence="4">The sequence shown here is derived from an EMBL/GenBank/DDBJ whole genome shotgun (WGS) entry which is preliminary data.</text>
</comment>
<dbReference type="STRING" id="1305675.BFG57_01935"/>
<dbReference type="GO" id="GO:0032259">
    <property type="term" value="P:methylation"/>
    <property type="evidence" value="ECO:0007669"/>
    <property type="project" value="UniProtKB-KW"/>
</dbReference>
<protein>
    <submittedName>
        <fullName evidence="4">Methyltransferase</fullName>
    </submittedName>
</protein>
<dbReference type="Pfam" id="PF01596">
    <property type="entry name" value="Methyltransf_3"/>
    <property type="match status" value="1"/>
</dbReference>
<keyword evidence="3" id="KW-0949">S-adenosyl-L-methionine</keyword>
<keyword evidence="5" id="KW-1185">Reference proteome</keyword>